<dbReference type="HOGENOM" id="CLU_000995_3_2_1"/>
<evidence type="ECO:0000256" key="8">
    <source>
        <dbReference type="ARBA" id="ARBA00023125"/>
    </source>
</evidence>
<evidence type="ECO:0000256" key="6">
    <source>
        <dbReference type="ARBA" id="ARBA00022806"/>
    </source>
</evidence>
<dbReference type="GO" id="GO:0006270">
    <property type="term" value="P:DNA replication initiation"/>
    <property type="evidence" value="ECO:0007669"/>
    <property type="project" value="UniProtKB-UniRule"/>
</dbReference>
<keyword evidence="6 13" id="KW-0347">Helicase</keyword>
<dbReference type="GO" id="GO:0016887">
    <property type="term" value="F:ATP hydrolysis activity"/>
    <property type="evidence" value="ECO:0007669"/>
    <property type="project" value="RHEA"/>
</dbReference>
<dbReference type="PROSITE" id="PS00847">
    <property type="entry name" value="MCM_1"/>
    <property type="match status" value="1"/>
</dbReference>
<feature type="compositionally biased region" description="Acidic residues" evidence="14">
    <location>
        <begin position="661"/>
        <end position="673"/>
    </location>
</feature>
<dbReference type="GO" id="GO:0000727">
    <property type="term" value="P:double-strand break repair via break-induced replication"/>
    <property type="evidence" value="ECO:0000318"/>
    <property type="project" value="GO_Central"/>
</dbReference>
<dbReference type="SUPFAM" id="SSF50249">
    <property type="entry name" value="Nucleic acid-binding proteins"/>
    <property type="match status" value="1"/>
</dbReference>
<evidence type="ECO:0000256" key="7">
    <source>
        <dbReference type="ARBA" id="ARBA00022840"/>
    </source>
</evidence>
<dbReference type="InterPro" id="IPR033762">
    <property type="entry name" value="MCM_OB"/>
</dbReference>
<dbReference type="FunFam" id="2.40.50.140:FF:000091">
    <property type="entry name" value="DNA helicase"/>
    <property type="match status" value="1"/>
</dbReference>
<dbReference type="InterPro" id="IPR027417">
    <property type="entry name" value="P-loop_NTPase"/>
</dbReference>
<dbReference type="InterPro" id="IPR031327">
    <property type="entry name" value="MCM"/>
</dbReference>
<dbReference type="FunFam" id="3.30.1640.10:FF:000004">
    <property type="entry name" value="DNA helicase"/>
    <property type="match status" value="1"/>
</dbReference>
<dbReference type="Pfam" id="PF18263">
    <property type="entry name" value="WHD_MCM6"/>
    <property type="match status" value="1"/>
</dbReference>
<dbReference type="PRINTS" id="PR01657">
    <property type="entry name" value="MCMFAMILY"/>
</dbReference>
<dbReference type="InterPro" id="IPR018525">
    <property type="entry name" value="MCM_CS"/>
</dbReference>
<dbReference type="eggNOG" id="KOG0480">
    <property type="taxonomic scope" value="Eukaryota"/>
</dbReference>
<dbReference type="GO" id="GO:0042555">
    <property type="term" value="C:MCM complex"/>
    <property type="evidence" value="ECO:0000318"/>
    <property type="project" value="GO_Central"/>
</dbReference>
<feature type="compositionally biased region" description="Basic and acidic residues" evidence="14">
    <location>
        <begin position="260"/>
        <end position="275"/>
    </location>
</feature>
<reference evidence="16 17" key="1">
    <citation type="journal article" date="2011" name="Science">
        <title>The ecoresponsive genome of Daphnia pulex.</title>
        <authorList>
            <person name="Colbourne J.K."/>
            <person name="Pfrender M.E."/>
            <person name="Gilbert D."/>
            <person name="Thomas W.K."/>
            <person name="Tucker A."/>
            <person name="Oakley T.H."/>
            <person name="Tokishita S."/>
            <person name="Aerts A."/>
            <person name="Arnold G.J."/>
            <person name="Basu M.K."/>
            <person name="Bauer D.J."/>
            <person name="Caceres C.E."/>
            <person name="Carmel L."/>
            <person name="Casola C."/>
            <person name="Choi J.H."/>
            <person name="Detter J.C."/>
            <person name="Dong Q."/>
            <person name="Dusheyko S."/>
            <person name="Eads B.D."/>
            <person name="Frohlich T."/>
            <person name="Geiler-Samerotte K.A."/>
            <person name="Gerlach D."/>
            <person name="Hatcher P."/>
            <person name="Jogdeo S."/>
            <person name="Krijgsveld J."/>
            <person name="Kriventseva E.V."/>
            <person name="Kultz D."/>
            <person name="Laforsch C."/>
            <person name="Lindquist E."/>
            <person name="Lopez J."/>
            <person name="Manak J.R."/>
            <person name="Muller J."/>
            <person name="Pangilinan J."/>
            <person name="Patwardhan R.P."/>
            <person name="Pitluck S."/>
            <person name="Pritham E.J."/>
            <person name="Rechtsteiner A."/>
            <person name="Rho M."/>
            <person name="Rogozin I.B."/>
            <person name="Sakarya O."/>
            <person name="Salamov A."/>
            <person name="Schaack S."/>
            <person name="Shapiro H."/>
            <person name="Shiga Y."/>
            <person name="Skalitzky C."/>
            <person name="Smith Z."/>
            <person name="Souvorov A."/>
            <person name="Sung W."/>
            <person name="Tang Z."/>
            <person name="Tsuchiya D."/>
            <person name="Tu H."/>
            <person name="Vos H."/>
            <person name="Wang M."/>
            <person name="Wolf Y.I."/>
            <person name="Yamagata H."/>
            <person name="Yamada T."/>
            <person name="Ye Y."/>
            <person name="Shaw J.R."/>
            <person name="Andrews J."/>
            <person name="Crease T.J."/>
            <person name="Tang H."/>
            <person name="Lucas S.M."/>
            <person name="Robertson H.M."/>
            <person name="Bork P."/>
            <person name="Koonin E.V."/>
            <person name="Zdobnov E.M."/>
            <person name="Grigoriev I.V."/>
            <person name="Lynch M."/>
            <person name="Boore J.L."/>
        </authorList>
    </citation>
    <scope>NUCLEOTIDE SEQUENCE [LARGE SCALE GENOMIC DNA]</scope>
</reference>
<dbReference type="GO" id="GO:0003678">
    <property type="term" value="F:DNA helicase activity"/>
    <property type="evidence" value="ECO:0007669"/>
    <property type="project" value="UniProtKB-EC"/>
</dbReference>
<dbReference type="Gene3D" id="2.40.50.140">
    <property type="entry name" value="Nucleic acid-binding proteins"/>
    <property type="match status" value="1"/>
</dbReference>
<feature type="region of interest" description="Disordered" evidence="14">
    <location>
        <begin position="255"/>
        <end position="275"/>
    </location>
</feature>
<dbReference type="InterPro" id="IPR012340">
    <property type="entry name" value="NA-bd_OB-fold"/>
</dbReference>
<evidence type="ECO:0000256" key="9">
    <source>
        <dbReference type="ARBA" id="ARBA00023242"/>
    </source>
</evidence>
<organism evidence="16 17">
    <name type="scientific">Daphnia pulex</name>
    <name type="common">Water flea</name>
    <dbReference type="NCBI Taxonomy" id="6669"/>
    <lineage>
        <taxon>Eukaryota</taxon>
        <taxon>Metazoa</taxon>
        <taxon>Ecdysozoa</taxon>
        <taxon>Arthropoda</taxon>
        <taxon>Crustacea</taxon>
        <taxon>Branchiopoda</taxon>
        <taxon>Diplostraca</taxon>
        <taxon>Cladocera</taxon>
        <taxon>Anomopoda</taxon>
        <taxon>Daphniidae</taxon>
        <taxon>Daphnia</taxon>
    </lineage>
</organism>
<evidence type="ECO:0000256" key="12">
    <source>
        <dbReference type="RuleBase" id="RU004070"/>
    </source>
</evidence>
<proteinExistence type="inferred from homology"/>
<dbReference type="Proteomes" id="UP000000305">
    <property type="component" value="Unassembled WGS sequence"/>
</dbReference>
<dbReference type="InParanoid" id="E9H176"/>
<gene>
    <name evidence="16" type="ORF">DAPPUDRAFT_307300</name>
</gene>
<evidence type="ECO:0000256" key="11">
    <source>
        <dbReference type="ARBA" id="ARBA00048432"/>
    </source>
</evidence>
<keyword evidence="10 13" id="KW-0131">Cell cycle</keyword>
<dbReference type="Gene3D" id="2.20.28.10">
    <property type="match status" value="1"/>
</dbReference>
<evidence type="ECO:0000256" key="10">
    <source>
        <dbReference type="ARBA" id="ARBA00023306"/>
    </source>
</evidence>
<evidence type="ECO:0000313" key="16">
    <source>
        <dbReference type="EMBL" id="EFX74463.1"/>
    </source>
</evidence>
<dbReference type="FunCoup" id="E9H176">
    <property type="interactions" value="1385"/>
</dbReference>
<dbReference type="InterPro" id="IPR008049">
    <property type="entry name" value="MCM6"/>
</dbReference>
<keyword evidence="4 12" id="KW-0547">Nucleotide-binding</keyword>
<dbReference type="OMA" id="VQDENMA"/>
<evidence type="ECO:0000259" key="15">
    <source>
        <dbReference type="PROSITE" id="PS50051"/>
    </source>
</evidence>
<dbReference type="AlphaFoldDB" id="E9H176"/>
<dbReference type="GO" id="GO:1902969">
    <property type="term" value="P:mitotic DNA replication"/>
    <property type="evidence" value="ECO:0000318"/>
    <property type="project" value="GO_Central"/>
</dbReference>
<name>E9H176_DAPPU</name>
<dbReference type="Pfam" id="PF17207">
    <property type="entry name" value="MCM_OB"/>
    <property type="match status" value="1"/>
</dbReference>
<dbReference type="EC" id="3.6.4.12" evidence="13"/>
<dbReference type="STRING" id="6669.E9H176"/>
<evidence type="ECO:0000256" key="14">
    <source>
        <dbReference type="SAM" id="MobiDB-lite"/>
    </source>
</evidence>
<dbReference type="PANTHER" id="PTHR11630">
    <property type="entry name" value="DNA REPLICATION LICENSING FACTOR MCM FAMILY MEMBER"/>
    <property type="match status" value="1"/>
</dbReference>
<dbReference type="Pfam" id="PF00493">
    <property type="entry name" value="MCM"/>
    <property type="match status" value="1"/>
</dbReference>
<dbReference type="SUPFAM" id="SSF52540">
    <property type="entry name" value="P-loop containing nucleoside triphosphate hydrolases"/>
    <property type="match status" value="1"/>
</dbReference>
<dbReference type="GO" id="GO:0003697">
    <property type="term" value="F:single-stranded DNA binding"/>
    <property type="evidence" value="ECO:0000318"/>
    <property type="project" value="GO_Central"/>
</dbReference>
<keyword evidence="3 13" id="KW-0235">DNA replication</keyword>
<dbReference type="OrthoDB" id="1744952at2759"/>
<protein>
    <recommendedName>
        <fullName evidence="13">DNA replication licensing factor MCM6</fullName>
        <ecNumber evidence="13">3.6.4.12</ecNumber>
    </recommendedName>
</protein>
<dbReference type="Pfam" id="PF17855">
    <property type="entry name" value="MCM_lid"/>
    <property type="match status" value="1"/>
</dbReference>
<dbReference type="FunFam" id="3.40.50.300:FF:000115">
    <property type="entry name" value="DNA helicase"/>
    <property type="match status" value="1"/>
</dbReference>
<evidence type="ECO:0000256" key="4">
    <source>
        <dbReference type="ARBA" id="ARBA00022741"/>
    </source>
</evidence>
<evidence type="ECO:0000256" key="1">
    <source>
        <dbReference type="ARBA" id="ARBA00004123"/>
    </source>
</evidence>
<accession>E9H176</accession>
<dbReference type="Gene3D" id="1.20.58.870">
    <property type="match status" value="1"/>
</dbReference>
<keyword evidence="17" id="KW-1185">Reference proteome</keyword>
<dbReference type="GO" id="GO:0005634">
    <property type="term" value="C:nucleus"/>
    <property type="evidence" value="ECO:0000318"/>
    <property type="project" value="GO_Central"/>
</dbReference>
<evidence type="ECO:0000256" key="2">
    <source>
        <dbReference type="ARBA" id="ARBA00008010"/>
    </source>
</evidence>
<dbReference type="SMART" id="SM00350">
    <property type="entry name" value="MCM"/>
    <property type="match status" value="1"/>
</dbReference>
<feature type="region of interest" description="Disordered" evidence="14">
    <location>
        <begin position="661"/>
        <end position="694"/>
    </location>
</feature>
<evidence type="ECO:0000256" key="13">
    <source>
        <dbReference type="RuleBase" id="RU368064"/>
    </source>
</evidence>
<evidence type="ECO:0000313" key="17">
    <source>
        <dbReference type="Proteomes" id="UP000000305"/>
    </source>
</evidence>
<comment type="subunit">
    <text evidence="13">Component of the MCM2-7 complex.</text>
</comment>
<comment type="subcellular location">
    <subcellularLocation>
        <location evidence="1 13">Nucleus</location>
    </subcellularLocation>
</comment>
<dbReference type="GO" id="GO:0005524">
    <property type="term" value="F:ATP binding"/>
    <property type="evidence" value="ECO:0007669"/>
    <property type="project" value="UniProtKB-UniRule"/>
</dbReference>
<dbReference type="Gene3D" id="3.40.50.300">
    <property type="entry name" value="P-loop containing nucleotide triphosphate hydrolases"/>
    <property type="match status" value="1"/>
</dbReference>
<dbReference type="FunFam" id="2.20.28.10:FF:000003">
    <property type="entry name" value="DNA helicase"/>
    <property type="match status" value="1"/>
</dbReference>
<dbReference type="PANTHER" id="PTHR11630:SF43">
    <property type="entry name" value="DNA REPLICATION LICENSING FACTOR MCM6"/>
    <property type="match status" value="1"/>
</dbReference>
<keyword evidence="9" id="KW-0539">Nucleus</keyword>
<keyword evidence="8 12" id="KW-0238">DNA-binding</keyword>
<comment type="catalytic activity">
    <reaction evidence="11">
        <text>ATP + H2O = ADP + phosphate + H(+)</text>
        <dbReference type="Rhea" id="RHEA:13065"/>
        <dbReference type="ChEBI" id="CHEBI:15377"/>
        <dbReference type="ChEBI" id="CHEBI:15378"/>
        <dbReference type="ChEBI" id="CHEBI:30616"/>
        <dbReference type="ChEBI" id="CHEBI:43474"/>
        <dbReference type="ChEBI" id="CHEBI:456216"/>
        <dbReference type="EC" id="3.6.4.12"/>
    </reaction>
    <physiologicalReaction direction="left-to-right" evidence="11">
        <dbReference type="Rhea" id="RHEA:13066"/>
    </physiologicalReaction>
</comment>
<comment type="similarity">
    <text evidence="2 12">Belongs to the MCM family.</text>
</comment>
<dbReference type="KEGG" id="dpx:DAPPUDRAFT_307300"/>
<keyword evidence="5 13" id="KW-0378">Hydrolase</keyword>
<dbReference type="InterPro" id="IPR041562">
    <property type="entry name" value="MCM_lid"/>
</dbReference>
<dbReference type="Pfam" id="PF14551">
    <property type="entry name" value="MCM_N"/>
    <property type="match status" value="1"/>
</dbReference>
<dbReference type="Gene3D" id="3.30.1640.10">
    <property type="entry name" value="mini-chromosome maintenance (MCM) complex, chain A, domain 1"/>
    <property type="match status" value="1"/>
</dbReference>
<dbReference type="PRINTS" id="PR01662">
    <property type="entry name" value="MCMPROTEIN6"/>
</dbReference>
<dbReference type="EMBL" id="GL732583">
    <property type="protein sequence ID" value="EFX74463.1"/>
    <property type="molecule type" value="Genomic_DNA"/>
</dbReference>
<dbReference type="InterPro" id="IPR041024">
    <property type="entry name" value="Mcm6_C"/>
</dbReference>
<evidence type="ECO:0000256" key="5">
    <source>
        <dbReference type="ARBA" id="ARBA00022801"/>
    </source>
</evidence>
<evidence type="ECO:0000256" key="3">
    <source>
        <dbReference type="ARBA" id="ARBA00022705"/>
    </source>
</evidence>
<dbReference type="InterPro" id="IPR027925">
    <property type="entry name" value="MCM_N"/>
</dbReference>
<dbReference type="FunFam" id="1.20.58.870:FF:000001">
    <property type="entry name" value="DNA helicase"/>
    <property type="match status" value="1"/>
</dbReference>
<sequence length="807" mass="90930">MDVAGAQQVQNKIKDDVAQRCQKLFLDFLEGFEVDGEVKYLEKAKELVKPERNTLQVSFQDVEKYNSNLAVTIVAEYYRVYPFICQAVYSYVRDKADFNVEKELYISFVDVSSKYKVRDLKTASIGSLFQISGQVIRTHPVHPELVSATFVCLDCQTVIKDVEQQFKYTQPSICRNPVCFNRSRFMLNVNKSRFVDFQKVRIQETQAELPRGCIPRSVEVILRAEAVETAQAGDKCDFTGTLIVVPDVGSISVPGARAESGSRKTGEGPETEGVRGLKNLGVRDLNYRLAFLACSVTQSNPMFGGKDLHQEEMTAVDIKNQMSEQDWNRIYNMTQDVNLYDNLIKSLFATIYGNDEIKRGILLMLFGGVPKKTVEHTTLRGDTNVCIVGDPSTAKSQFLKQVAEFTPRAVYTSGKASSAAGLTAAVVRDEESYEFVIEAGALMLADNGVCCIDEFDKMDPRDQVAIHEAMEQQTISITKAGVKATLNARASILAAANPIGGRYDRTKSLKQNVMMTAPIMSRFDLFFILVDECNEVVDYSIARSIVDLHRRNVESIERVYQTEDIRRYITFARKFQPKLSKEAADYLVNAYRQLRQRDGGSTSSASRITVRQLESLIRLSEAMARMYCLSLVTKDHVKEAYRLLNKSIIRVEEPDIDLEDAEQPDLSVEEEETNGAPSSEDVDKQKGASGESVDPTVQKKKISITFESYKAISNLLVMYLRRQEALDETESSRKSALINWYLNEIADEIETEQELTERKLLVERVVSRLIYQDQVIIPLSRTGLAGKEEVAEDEDPLLVVHPNFVLE</sequence>
<comment type="function">
    <text evidence="13">Acts as component of the MCM2-7 complex (MCM complex) which is the replicative helicase essential for 'once per cell cycle' DNA replication initiation and elongation in eukaryotic cells. The active ATPase sites in the MCM2-7 ring are formed through the interaction surfaces of two neighboring subunits such that a critical structure of a conserved arginine finger motif is provided in trans relative to the ATP-binding site of the Walker A box of the adjacent subunit. The six ATPase active sites, however, are likely to contribute differentially to the complex helicase activity.</text>
</comment>
<dbReference type="InterPro" id="IPR001208">
    <property type="entry name" value="MCM_dom"/>
</dbReference>
<dbReference type="CDD" id="cd17757">
    <property type="entry name" value="MCM6"/>
    <property type="match status" value="1"/>
</dbReference>
<feature type="domain" description="MCM C-terminal AAA(+) ATPase" evidence="15">
    <location>
        <begin position="339"/>
        <end position="545"/>
    </location>
</feature>
<keyword evidence="7 12" id="KW-0067">ATP-binding</keyword>
<dbReference type="PROSITE" id="PS50051">
    <property type="entry name" value="MCM_2"/>
    <property type="match status" value="1"/>
</dbReference>